<evidence type="ECO:0000313" key="1">
    <source>
        <dbReference type="EMBL" id="EMA46010.1"/>
    </source>
</evidence>
<comment type="caution">
    <text evidence="1">The sequence shown here is derived from an EMBL/GenBank/DDBJ whole genome shotgun (WGS) entry which is preliminary data.</text>
</comment>
<reference evidence="1 2" key="1">
    <citation type="journal article" date="2014" name="PLoS Genet.">
        <title>Phylogenetically driven sequencing of extremely halophilic archaea reveals strategies for static and dynamic osmo-response.</title>
        <authorList>
            <person name="Becker E.A."/>
            <person name="Seitzer P.M."/>
            <person name="Tritt A."/>
            <person name="Larsen D."/>
            <person name="Krusor M."/>
            <person name="Yao A.I."/>
            <person name="Wu D."/>
            <person name="Madern D."/>
            <person name="Eisen J.A."/>
            <person name="Darling A.E."/>
            <person name="Facciotti M.T."/>
        </authorList>
    </citation>
    <scope>NUCLEOTIDE SEQUENCE [LARGE SCALE GENOMIC DNA]</scope>
    <source>
        <strain evidence="1 2">DSM 5350</strain>
    </source>
</reference>
<sequence length="63" mass="6969">MLQSGTYDEQYPQHTSVYEGAFHVAGSSFGQKNRQYVVSASMVVTGRAISHPLAENRASDSYR</sequence>
<gene>
    <name evidence="1" type="ORF">C449_04877</name>
</gene>
<keyword evidence="2" id="KW-1185">Reference proteome</keyword>
<dbReference type="PATRIC" id="fig|1227455.4.peg.997"/>
<evidence type="ECO:0000313" key="2">
    <source>
        <dbReference type="Proteomes" id="UP000011669"/>
    </source>
</evidence>
<organism evidence="1 2">
    <name type="scientific">Halococcus saccharolyticus DSM 5350</name>
    <dbReference type="NCBI Taxonomy" id="1227455"/>
    <lineage>
        <taxon>Archaea</taxon>
        <taxon>Methanobacteriati</taxon>
        <taxon>Methanobacteriota</taxon>
        <taxon>Stenosarchaea group</taxon>
        <taxon>Halobacteria</taxon>
        <taxon>Halobacteriales</taxon>
        <taxon>Halococcaceae</taxon>
        <taxon>Halococcus</taxon>
    </lineage>
</organism>
<dbReference type="InParanoid" id="M0MNL8"/>
<accession>M0MNL8</accession>
<dbReference type="Proteomes" id="UP000011669">
    <property type="component" value="Unassembled WGS sequence"/>
</dbReference>
<dbReference type="AlphaFoldDB" id="M0MNL8"/>
<name>M0MNL8_9EURY</name>
<dbReference type="EMBL" id="AOMD01000015">
    <property type="protein sequence ID" value="EMA46010.1"/>
    <property type="molecule type" value="Genomic_DNA"/>
</dbReference>
<protein>
    <submittedName>
        <fullName evidence="1">Uncharacterized protein</fullName>
    </submittedName>
</protein>
<proteinExistence type="predicted"/>